<evidence type="ECO:0000313" key="1">
    <source>
        <dbReference type="EMBL" id="KON97097.1"/>
    </source>
</evidence>
<evidence type="ECO:0000313" key="3">
    <source>
        <dbReference type="Proteomes" id="UP000037269"/>
    </source>
</evidence>
<name>A0A0D1VX07_ANEMI</name>
<dbReference type="InterPro" id="IPR000415">
    <property type="entry name" value="Nitroreductase-like"/>
</dbReference>
<sequence>MSIADVIRERRTIRRFAEMPLTKETSVELLDVAVAAFCELKRYKLMLGKIKEMYKWKMAQYPAILLVVAKGEKSRLKRDDERIAGMLYIRLF</sequence>
<dbReference type="AlphaFoldDB" id="A0A0D1VX07"/>
<protein>
    <recommendedName>
        <fullName evidence="5">Nitroreductase family protein</fullName>
    </recommendedName>
</protein>
<keyword evidence="3" id="KW-1185">Reference proteome</keyword>
<dbReference type="EMBL" id="LGUG01000004">
    <property type="protein sequence ID" value="KON97097.1"/>
    <property type="molecule type" value="Genomic_DNA"/>
</dbReference>
<dbReference type="SUPFAM" id="SSF55469">
    <property type="entry name" value="FMN-dependent nitroreductase-like"/>
    <property type="match status" value="1"/>
</dbReference>
<proteinExistence type="predicted"/>
<gene>
    <name evidence="1" type="ORF">AF333_18120</name>
    <name evidence="2" type="ORF">SAMN04487909_13647</name>
</gene>
<dbReference type="EMBL" id="FNED01000036">
    <property type="protein sequence ID" value="SDK03698.1"/>
    <property type="molecule type" value="Genomic_DNA"/>
</dbReference>
<dbReference type="STRING" id="47500.AF333_18120"/>
<evidence type="ECO:0000313" key="4">
    <source>
        <dbReference type="Proteomes" id="UP000182836"/>
    </source>
</evidence>
<organism evidence="1 3">
    <name type="scientific">Aneurinibacillus migulanus</name>
    <name type="common">Bacillus migulanus</name>
    <dbReference type="NCBI Taxonomy" id="47500"/>
    <lineage>
        <taxon>Bacteria</taxon>
        <taxon>Bacillati</taxon>
        <taxon>Bacillota</taxon>
        <taxon>Bacilli</taxon>
        <taxon>Bacillales</taxon>
        <taxon>Paenibacillaceae</taxon>
        <taxon>Aneurinibacillus group</taxon>
        <taxon>Aneurinibacillus</taxon>
    </lineage>
</organism>
<reference evidence="1 3" key="1">
    <citation type="submission" date="2015-07" db="EMBL/GenBank/DDBJ databases">
        <title>Fjat-14205 dsm 2895.</title>
        <authorList>
            <person name="Liu B."/>
            <person name="Wang J."/>
            <person name="Zhu Y."/>
            <person name="Liu G."/>
            <person name="Chen Q."/>
            <person name="Chen Z."/>
            <person name="Lan J."/>
            <person name="Che J."/>
            <person name="Ge C."/>
            <person name="Shi H."/>
            <person name="Pan Z."/>
            <person name="Liu X."/>
        </authorList>
    </citation>
    <scope>NUCLEOTIDE SEQUENCE [LARGE SCALE GENOMIC DNA]</scope>
    <source>
        <strain evidence="1 3">DSM 2895</strain>
    </source>
</reference>
<dbReference type="RefSeq" id="WP_043068581.1">
    <property type="nucleotide sequence ID" value="NZ_BJOA01000288.1"/>
</dbReference>
<dbReference type="GO" id="GO:0016491">
    <property type="term" value="F:oxidoreductase activity"/>
    <property type="evidence" value="ECO:0007669"/>
    <property type="project" value="InterPro"/>
</dbReference>
<reference evidence="2 4" key="2">
    <citation type="submission" date="2016-10" db="EMBL/GenBank/DDBJ databases">
        <authorList>
            <person name="de Groot N.N."/>
        </authorList>
    </citation>
    <scope>NUCLEOTIDE SEQUENCE [LARGE SCALE GENOMIC DNA]</scope>
    <source>
        <strain evidence="2 4">DSM 2895</strain>
    </source>
</reference>
<evidence type="ECO:0008006" key="5">
    <source>
        <dbReference type="Google" id="ProtNLM"/>
    </source>
</evidence>
<accession>A0A0D1VX07</accession>
<dbReference type="GeneID" id="42307078"/>
<dbReference type="Proteomes" id="UP000182836">
    <property type="component" value="Unassembled WGS sequence"/>
</dbReference>
<dbReference type="Proteomes" id="UP000037269">
    <property type="component" value="Unassembled WGS sequence"/>
</dbReference>
<dbReference type="PATRIC" id="fig|47500.8.peg.4152"/>
<evidence type="ECO:0000313" key="2">
    <source>
        <dbReference type="EMBL" id="SDK03698.1"/>
    </source>
</evidence>